<evidence type="ECO:0000313" key="8">
    <source>
        <dbReference type="EMBL" id="KAK0599864.1"/>
    </source>
</evidence>
<evidence type="ECO:0000259" key="6">
    <source>
        <dbReference type="Pfam" id="PF07714"/>
    </source>
</evidence>
<dbReference type="GO" id="GO:0004674">
    <property type="term" value="F:protein serine/threonine kinase activity"/>
    <property type="evidence" value="ECO:0007669"/>
    <property type="project" value="UniProtKB-KW"/>
</dbReference>
<dbReference type="Gene3D" id="1.10.510.10">
    <property type="entry name" value="Transferase(Phosphotransferase) domain 1"/>
    <property type="match status" value="1"/>
</dbReference>
<keyword evidence="2" id="KW-0808">Transferase</keyword>
<feature type="domain" description="S-locus receptor kinase C-terminal" evidence="7">
    <location>
        <begin position="116"/>
        <end position="161"/>
    </location>
</feature>
<name>A0AA39T1X5_ACESA</name>
<evidence type="ECO:0000259" key="7">
    <source>
        <dbReference type="Pfam" id="PF11883"/>
    </source>
</evidence>
<dbReference type="Pfam" id="PF07714">
    <property type="entry name" value="PK_Tyr_Ser-Thr"/>
    <property type="match status" value="1"/>
</dbReference>
<dbReference type="InterPro" id="IPR021820">
    <property type="entry name" value="S-locus_recpt_kinase_C"/>
</dbReference>
<evidence type="ECO:0000256" key="4">
    <source>
        <dbReference type="ARBA" id="ARBA00022777"/>
    </source>
</evidence>
<evidence type="ECO:0000313" key="9">
    <source>
        <dbReference type="Proteomes" id="UP001168877"/>
    </source>
</evidence>
<dbReference type="InterPro" id="IPR011009">
    <property type="entry name" value="Kinase-like_dom_sf"/>
</dbReference>
<dbReference type="Pfam" id="PF11883">
    <property type="entry name" value="DUF3403"/>
    <property type="match status" value="1"/>
</dbReference>
<reference evidence="8" key="1">
    <citation type="journal article" date="2022" name="Plant J.">
        <title>Strategies of tolerance reflected in two North American maple genomes.</title>
        <authorList>
            <person name="McEvoy S.L."/>
            <person name="Sezen U.U."/>
            <person name="Trouern-Trend A."/>
            <person name="McMahon S.M."/>
            <person name="Schaberg P.G."/>
            <person name="Yang J."/>
            <person name="Wegrzyn J.L."/>
            <person name="Swenson N.G."/>
        </authorList>
    </citation>
    <scope>NUCLEOTIDE SEQUENCE</scope>
    <source>
        <strain evidence="8">NS2018</strain>
    </source>
</reference>
<dbReference type="Proteomes" id="UP001168877">
    <property type="component" value="Unassembled WGS sequence"/>
</dbReference>
<evidence type="ECO:0000256" key="5">
    <source>
        <dbReference type="ARBA" id="ARBA00022840"/>
    </source>
</evidence>
<reference evidence="8" key="2">
    <citation type="submission" date="2023-06" db="EMBL/GenBank/DDBJ databases">
        <authorList>
            <person name="Swenson N.G."/>
            <person name="Wegrzyn J.L."/>
            <person name="Mcevoy S.L."/>
        </authorList>
    </citation>
    <scope>NUCLEOTIDE SEQUENCE</scope>
    <source>
        <strain evidence="8">NS2018</strain>
        <tissue evidence="8">Leaf</tissue>
    </source>
</reference>
<keyword evidence="5" id="KW-0067">ATP-binding</keyword>
<keyword evidence="3" id="KW-0547">Nucleotide-binding</keyword>
<accession>A0AA39T1X5</accession>
<organism evidence="8 9">
    <name type="scientific">Acer saccharum</name>
    <name type="common">Sugar maple</name>
    <dbReference type="NCBI Taxonomy" id="4024"/>
    <lineage>
        <taxon>Eukaryota</taxon>
        <taxon>Viridiplantae</taxon>
        <taxon>Streptophyta</taxon>
        <taxon>Embryophyta</taxon>
        <taxon>Tracheophyta</taxon>
        <taxon>Spermatophyta</taxon>
        <taxon>Magnoliopsida</taxon>
        <taxon>eudicotyledons</taxon>
        <taxon>Gunneridae</taxon>
        <taxon>Pentapetalae</taxon>
        <taxon>rosids</taxon>
        <taxon>malvids</taxon>
        <taxon>Sapindales</taxon>
        <taxon>Sapindaceae</taxon>
        <taxon>Hippocastanoideae</taxon>
        <taxon>Acereae</taxon>
        <taxon>Acer</taxon>
    </lineage>
</organism>
<gene>
    <name evidence="8" type="ORF">LWI29_009286</name>
</gene>
<dbReference type="GO" id="GO:0005524">
    <property type="term" value="F:ATP binding"/>
    <property type="evidence" value="ECO:0007669"/>
    <property type="project" value="UniProtKB-KW"/>
</dbReference>
<dbReference type="AlphaFoldDB" id="A0AA39T1X5"/>
<keyword evidence="1" id="KW-0723">Serine/threonine-protein kinase</keyword>
<dbReference type="InterPro" id="IPR001245">
    <property type="entry name" value="Ser-Thr/Tyr_kinase_cat_dom"/>
</dbReference>
<dbReference type="SUPFAM" id="SSF56112">
    <property type="entry name" value="Protein kinase-like (PK-like)"/>
    <property type="match status" value="1"/>
</dbReference>
<evidence type="ECO:0000256" key="2">
    <source>
        <dbReference type="ARBA" id="ARBA00022679"/>
    </source>
</evidence>
<dbReference type="PANTHER" id="PTHR27002:SF925">
    <property type="entry name" value="RECEPTOR-LIKE SERINE_THREONINE-PROTEIN KINASE"/>
    <property type="match status" value="1"/>
</dbReference>
<dbReference type="GO" id="GO:0005886">
    <property type="term" value="C:plasma membrane"/>
    <property type="evidence" value="ECO:0007669"/>
    <property type="project" value="TreeGrafter"/>
</dbReference>
<evidence type="ECO:0000256" key="3">
    <source>
        <dbReference type="ARBA" id="ARBA00022741"/>
    </source>
</evidence>
<dbReference type="PANTHER" id="PTHR27002">
    <property type="entry name" value="RECEPTOR-LIKE SERINE/THREONINE-PROTEIN KINASE SD1-8"/>
    <property type="match status" value="1"/>
</dbReference>
<comment type="caution">
    <text evidence="8">The sequence shown here is derived from an EMBL/GenBank/DDBJ whole genome shotgun (WGS) entry which is preliminary data.</text>
</comment>
<proteinExistence type="predicted"/>
<evidence type="ECO:0008006" key="10">
    <source>
        <dbReference type="Google" id="ProtNLM"/>
    </source>
</evidence>
<keyword evidence="4" id="KW-0418">Kinase</keyword>
<feature type="domain" description="Serine-threonine/tyrosine-protein kinase catalytic" evidence="6">
    <location>
        <begin position="11"/>
        <end position="113"/>
    </location>
</feature>
<keyword evidence="9" id="KW-1185">Reference proteome</keyword>
<dbReference type="EMBL" id="JAUESC010000003">
    <property type="protein sequence ID" value="KAK0599864.1"/>
    <property type="molecule type" value="Genomic_DNA"/>
</dbReference>
<evidence type="ECO:0000256" key="1">
    <source>
        <dbReference type="ARBA" id="ARBA00022527"/>
    </source>
</evidence>
<sequence length="161" mass="18157">MYDAMLNMISGYMSPEYALQGLFSIKSDVFSFGVLLLETLSSKKNTGFYNTDSLNLLGHAWELWNTDRAMDLKDPILENEATYPMLIRYINVALLCVQEIAADRPTMLEVVSMLTNEHIVLPSPKQPAFSYLKSLQNSAQPMNRPRACSVNNVTLSLIESR</sequence>
<protein>
    <recommendedName>
        <fullName evidence="10">Protein kinase domain-containing protein</fullName>
    </recommendedName>
</protein>